<comment type="pathway">
    <text evidence="1 6">Pyrimidine metabolism; UMP biosynthesis via salvage pathway; UMP from uridine: step 1/1.</text>
</comment>
<dbReference type="InterPro" id="IPR027417">
    <property type="entry name" value="P-loop_NTPase"/>
</dbReference>
<dbReference type="Gene3D" id="3.40.50.300">
    <property type="entry name" value="P-loop containing nucleotide triphosphate hydrolases"/>
    <property type="match status" value="1"/>
</dbReference>
<dbReference type="FunFam" id="3.40.50.300:FF:001802">
    <property type="entry name" value="Uridine-cytidine kinase 1"/>
    <property type="match status" value="1"/>
</dbReference>
<comment type="similarity">
    <text evidence="6">Belongs to the uridine kinase family.</text>
</comment>
<dbReference type="Pfam" id="PF00485">
    <property type="entry name" value="PRK"/>
    <property type="match status" value="1"/>
</dbReference>
<dbReference type="NCBIfam" id="NF004018">
    <property type="entry name" value="PRK05480.1"/>
    <property type="match status" value="1"/>
</dbReference>
<dbReference type="GO" id="GO:0005524">
    <property type="term" value="F:ATP binding"/>
    <property type="evidence" value="ECO:0007669"/>
    <property type="project" value="UniProtKB-KW"/>
</dbReference>
<keyword evidence="9" id="KW-0496">Mitochondrion</keyword>
<evidence type="ECO:0000256" key="2">
    <source>
        <dbReference type="ARBA" id="ARBA00022679"/>
    </source>
</evidence>
<dbReference type="STRING" id="37360.A0A0G4J8R8"/>
<evidence type="ECO:0000313" key="9">
    <source>
        <dbReference type="EMBL" id="SPQ99611.1"/>
    </source>
</evidence>
<reference evidence="9 11" key="2">
    <citation type="submission" date="2018-03" db="EMBL/GenBank/DDBJ databases">
        <authorList>
            <person name="Fogelqvist J."/>
        </authorList>
    </citation>
    <scope>NUCLEOTIDE SEQUENCE [LARGE SCALE GENOMIC DNA]</scope>
</reference>
<evidence type="ECO:0000313" key="11">
    <source>
        <dbReference type="Proteomes" id="UP000290189"/>
    </source>
</evidence>
<dbReference type="EMBL" id="OVEO01000012">
    <property type="protein sequence ID" value="SPQ99611.1"/>
    <property type="molecule type" value="Genomic_DNA"/>
</dbReference>
<evidence type="ECO:0000256" key="4">
    <source>
        <dbReference type="ARBA" id="ARBA00022777"/>
    </source>
</evidence>
<keyword evidence="3 6" id="KW-0547">Nucleotide-binding</keyword>
<sequence length="248" mass="27759">MTTTTCATDGADCAALHTAHGTRHASAASAPRHLPEAMPPLIIGIAGGTASGKTTLARKVVSLVDASDRIRLLSTDSFYRPLTDDEHRNVAGYNFDEPPAIDWEWLYRSLQDLIDGRDTIIPQYDFTTHTRSAVQEHVRYADVIIVEGILLFCEERIRDLCDIKVFMTADDDVRLARRLQRDIVERGRTVESVLNQYMKTVKPSYNRFVLPSMIFADIIIPDRGHNGVSTNVLLQSVRARLSHPTDKV</sequence>
<dbReference type="GO" id="GO:0044206">
    <property type="term" value="P:UMP salvage"/>
    <property type="evidence" value="ECO:0007669"/>
    <property type="project" value="UniProtKB-UniPathway"/>
</dbReference>
<dbReference type="CDD" id="cd02023">
    <property type="entry name" value="UMPK"/>
    <property type="match status" value="1"/>
</dbReference>
<evidence type="ECO:0000256" key="5">
    <source>
        <dbReference type="ARBA" id="ARBA00022840"/>
    </source>
</evidence>
<gene>
    <name evidence="8" type="ORF">PBRA_003249</name>
    <name evidence="9" type="ORF">PLBR_LOCUS6826</name>
</gene>
<dbReference type="EMBL" id="CDSF01000155">
    <property type="protein sequence ID" value="CEP03641.1"/>
    <property type="molecule type" value="Genomic_DNA"/>
</dbReference>
<dbReference type="GO" id="GO:0044211">
    <property type="term" value="P:CTP salvage"/>
    <property type="evidence" value="ECO:0007669"/>
    <property type="project" value="UniProtKB-UniPathway"/>
</dbReference>
<comment type="pathway">
    <text evidence="6">Pyrimidine metabolism; CTP biosynthesis via salvage pathway; CTP from cytidine: step 1/3.</text>
</comment>
<evidence type="ECO:0000256" key="3">
    <source>
        <dbReference type="ARBA" id="ARBA00022741"/>
    </source>
</evidence>
<dbReference type="GO" id="GO:0004849">
    <property type="term" value="F:uridine kinase activity"/>
    <property type="evidence" value="ECO:0007669"/>
    <property type="project" value="UniProtKB-EC"/>
</dbReference>
<proteinExistence type="inferred from homology"/>
<keyword evidence="5 6" id="KW-0067">ATP-binding</keyword>
<reference evidence="8 10" key="1">
    <citation type="submission" date="2015-02" db="EMBL/GenBank/DDBJ databases">
        <authorList>
            <person name="Chooi Y.-H."/>
        </authorList>
    </citation>
    <scope>NUCLEOTIDE SEQUENCE [LARGE SCALE GENOMIC DNA]</scope>
    <source>
        <strain evidence="8">E3</strain>
    </source>
</reference>
<dbReference type="NCBIfam" id="TIGR00235">
    <property type="entry name" value="udk"/>
    <property type="match status" value="1"/>
</dbReference>
<dbReference type="Proteomes" id="UP000290189">
    <property type="component" value="Unassembled WGS sequence"/>
</dbReference>
<dbReference type="AlphaFoldDB" id="A0A0G4J8R8"/>
<evidence type="ECO:0000256" key="1">
    <source>
        <dbReference type="ARBA" id="ARBA00004690"/>
    </source>
</evidence>
<protein>
    <recommendedName>
        <fullName evidence="6">Uridine kinase</fullName>
        <ecNumber evidence="6">2.7.1.48</ecNumber>
    </recommendedName>
</protein>
<dbReference type="PANTHER" id="PTHR10285">
    <property type="entry name" value="URIDINE KINASE"/>
    <property type="match status" value="1"/>
</dbReference>
<evidence type="ECO:0000259" key="7">
    <source>
        <dbReference type="Pfam" id="PF00485"/>
    </source>
</evidence>
<keyword evidence="4 6" id="KW-0418">Kinase</keyword>
<comment type="catalytic activity">
    <reaction evidence="6">
        <text>uridine + ATP = UMP + ADP + H(+)</text>
        <dbReference type="Rhea" id="RHEA:16825"/>
        <dbReference type="ChEBI" id="CHEBI:15378"/>
        <dbReference type="ChEBI" id="CHEBI:16704"/>
        <dbReference type="ChEBI" id="CHEBI:30616"/>
        <dbReference type="ChEBI" id="CHEBI:57865"/>
        <dbReference type="ChEBI" id="CHEBI:456216"/>
        <dbReference type="EC" id="2.7.1.48"/>
    </reaction>
</comment>
<name>A0A0G4J8R8_PLABS</name>
<evidence type="ECO:0000256" key="6">
    <source>
        <dbReference type="RuleBase" id="RU003825"/>
    </source>
</evidence>
<accession>A0A0G4J8R8</accession>
<dbReference type="UniPathway" id="UPA00579">
    <property type="reaction ID" value="UER00640"/>
</dbReference>
<dbReference type="OrthoDB" id="10257085at2759"/>
<organism evidence="8 10">
    <name type="scientific">Plasmodiophora brassicae</name>
    <name type="common">Clubroot disease agent</name>
    <dbReference type="NCBI Taxonomy" id="37360"/>
    <lineage>
        <taxon>Eukaryota</taxon>
        <taxon>Sar</taxon>
        <taxon>Rhizaria</taxon>
        <taxon>Endomyxa</taxon>
        <taxon>Phytomyxea</taxon>
        <taxon>Plasmodiophorida</taxon>
        <taxon>Plasmodiophoridae</taxon>
        <taxon>Plasmodiophora</taxon>
    </lineage>
</organism>
<comment type="catalytic activity">
    <reaction evidence="6">
        <text>cytidine + ATP = CMP + ADP + H(+)</text>
        <dbReference type="Rhea" id="RHEA:24674"/>
        <dbReference type="ChEBI" id="CHEBI:15378"/>
        <dbReference type="ChEBI" id="CHEBI:17562"/>
        <dbReference type="ChEBI" id="CHEBI:30616"/>
        <dbReference type="ChEBI" id="CHEBI:60377"/>
        <dbReference type="ChEBI" id="CHEBI:456216"/>
        <dbReference type="EC" id="2.7.1.48"/>
    </reaction>
</comment>
<dbReference type="Proteomes" id="UP000039324">
    <property type="component" value="Unassembled WGS sequence"/>
</dbReference>
<dbReference type="EC" id="2.7.1.48" evidence="6"/>
<feature type="domain" description="Phosphoribulokinase/uridine kinase" evidence="7">
    <location>
        <begin position="42"/>
        <end position="226"/>
    </location>
</feature>
<dbReference type="OMA" id="PQSTVCE"/>
<keyword evidence="10" id="KW-1185">Reference proteome</keyword>
<evidence type="ECO:0000313" key="8">
    <source>
        <dbReference type="EMBL" id="CEP03641.1"/>
    </source>
</evidence>
<evidence type="ECO:0000313" key="10">
    <source>
        <dbReference type="Proteomes" id="UP000039324"/>
    </source>
</evidence>
<dbReference type="SUPFAM" id="SSF52540">
    <property type="entry name" value="P-loop containing nucleoside triphosphate hydrolases"/>
    <property type="match status" value="1"/>
</dbReference>
<dbReference type="PRINTS" id="PR00988">
    <property type="entry name" value="URIDINKINASE"/>
</dbReference>
<dbReference type="InterPro" id="IPR006083">
    <property type="entry name" value="PRK/URK"/>
</dbReference>
<dbReference type="InterPro" id="IPR000764">
    <property type="entry name" value="Uridine_kinase-like"/>
</dbReference>
<dbReference type="UniPathway" id="UPA00574">
    <property type="reaction ID" value="UER00637"/>
</dbReference>
<geneLocation type="mitochondrion" evidence="9"/>
<keyword evidence="2 6" id="KW-0808">Transferase</keyword>